<name>A0A3E2H1H5_SCYLI</name>
<accession>A0A3E2H1H5</accession>
<feature type="signal peptide" evidence="1">
    <location>
        <begin position="1"/>
        <end position="20"/>
    </location>
</feature>
<dbReference type="EMBL" id="NCSJ02000215">
    <property type="protein sequence ID" value="RFU27240.1"/>
    <property type="molecule type" value="Genomic_DNA"/>
</dbReference>
<gene>
    <name evidence="2" type="ORF">B7463_g9098</name>
</gene>
<dbReference type="AlphaFoldDB" id="A0A3E2H1H5"/>
<feature type="non-terminal residue" evidence="2">
    <location>
        <position position="113"/>
    </location>
</feature>
<sequence>MVSATRALAAAMAFLSIASATSLHVNKGCIIANNEGICAGNPPLYVNGATDVYACITVSGSSATSSCFFQGTIPPSWDDAYWGEDNCVYSAGSNPILVGCASNTSPQAVPNPY</sequence>
<keyword evidence="3" id="KW-1185">Reference proteome</keyword>
<dbReference type="Proteomes" id="UP000258309">
    <property type="component" value="Unassembled WGS sequence"/>
</dbReference>
<organism evidence="2 3">
    <name type="scientific">Scytalidium lignicola</name>
    <name type="common">Hyphomycete</name>
    <dbReference type="NCBI Taxonomy" id="5539"/>
    <lineage>
        <taxon>Eukaryota</taxon>
        <taxon>Fungi</taxon>
        <taxon>Dikarya</taxon>
        <taxon>Ascomycota</taxon>
        <taxon>Pezizomycotina</taxon>
        <taxon>Leotiomycetes</taxon>
        <taxon>Leotiomycetes incertae sedis</taxon>
        <taxon>Scytalidium</taxon>
    </lineage>
</organism>
<comment type="caution">
    <text evidence="2">The sequence shown here is derived from an EMBL/GenBank/DDBJ whole genome shotgun (WGS) entry which is preliminary data.</text>
</comment>
<dbReference type="STRING" id="5539.A0A3E2H1H5"/>
<proteinExistence type="predicted"/>
<reference evidence="2 3" key="1">
    <citation type="submission" date="2018-05" db="EMBL/GenBank/DDBJ databases">
        <title>Draft genome sequence of Scytalidium lignicola DSM 105466, a ubiquitous saprotrophic fungus.</title>
        <authorList>
            <person name="Buettner E."/>
            <person name="Gebauer A.M."/>
            <person name="Hofrichter M."/>
            <person name="Liers C."/>
            <person name="Kellner H."/>
        </authorList>
    </citation>
    <scope>NUCLEOTIDE SEQUENCE [LARGE SCALE GENOMIC DNA]</scope>
    <source>
        <strain evidence="2 3">DSM 105466</strain>
    </source>
</reference>
<evidence type="ECO:0000313" key="2">
    <source>
        <dbReference type="EMBL" id="RFU27240.1"/>
    </source>
</evidence>
<dbReference type="OrthoDB" id="3257981at2759"/>
<keyword evidence="1" id="KW-0732">Signal</keyword>
<protein>
    <submittedName>
        <fullName evidence="2">Uncharacterized protein</fullName>
    </submittedName>
</protein>
<evidence type="ECO:0000313" key="3">
    <source>
        <dbReference type="Proteomes" id="UP000258309"/>
    </source>
</evidence>
<feature type="non-terminal residue" evidence="2">
    <location>
        <position position="1"/>
    </location>
</feature>
<evidence type="ECO:0000256" key="1">
    <source>
        <dbReference type="SAM" id="SignalP"/>
    </source>
</evidence>
<feature type="chain" id="PRO_5017740542" evidence="1">
    <location>
        <begin position="21"/>
        <end position="113"/>
    </location>
</feature>